<evidence type="ECO:0000313" key="5">
    <source>
        <dbReference type="Proteomes" id="UP000001175"/>
    </source>
</evidence>
<sequence>MSDRIRTIADQLTGERVDLIRQLTLHEGLRLKPYRCTAGRLTIGIGRNLDDRGISEAEARLLLVSDIDHAMRQLESRLPWVRQLSWVRQRVLIDMAINLGIDGLLRFRKTLGHIEAGRYAEAADEMLNSLWADQVGERARRLSRMMGSNQDPFA</sequence>
<dbReference type="InterPro" id="IPR002196">
    <property type="entry name" value="Glyco_hydro_24"/>
</dbReference>
<proteinExistence type="inferred from homology"/>
<reference evidence="4 5" key="1">
    <citation type="journal article" date="2007" name="Photosyn. Res.">
        <title>Complete nucleotide sequence of the freshwater unicellular cyanobacterium Synechococcus elongatus PCC 6301 chromosome: gene content and organization.</title>
        <authorList>
            <person name="Sugita C."/>
            <person name="Ogata K."/>
            <person name="Shikata M."/>
            <person name="Jikuya H."/>
            <person name="Takano J."/>
            <person name="Furumichi M."/>
            <person name="Kanehisa M."/>
            <person name="Omata T."/>
            <person name="Sugiura M."/>
            <person name="Sugita M."/>
        </authorList>
    </citation>
    <scope>NUCLEOTIDE SEQUENCE [LARGE SCALE GENOMIC DNA]</scope>
    <source>
        <strain evidence="5">ATCC 27144 / PCC 6301 / SAUG 1402/1</strain>
    </source>
</reference>
<evidence type="ECO:0000256" key="3">
    <source>
        <dbReference type="RuleBase" id="RU003788"/>
    </source>
</evidence>
<evidence type="ECO:0000256" key="1">
    <source>
        <dbReference type="ARBA" id="ARBA00022529"/>
    </source>
</evidence>
<dbReference type="PANTHER" id="PTHR37406">
    <property type="entry name" value="T4-TYPE LYSOZYME 1-RELATED"/>
    <property type="match status" value="1"/>
</dbReference>
<dbReference type="EC" id="3.2.1.17" evidence="3"/>
<dbReference type="Pfam" id="PF00959">
    <property type="entry name" value="Phage_lysozyme"/>
    <property type="match status" value="1"/>
</dbReference>
<dbReference type="SUPFAM" id="SSF53955">
    <property type="entry name" value="Lysozyme-like"/>
    <property type="match status" value="1"/>
</dbReference>
<accession>A0A0H3K177</accession>
<organism evidence="4 5">
    <name type="scientific">Synechococcus sp. (strain ATCC 27144 / PCC 6301 / SAUG 1402/1)</name>
    <name type="common">Anacystis nidulans</name>
    <dbReference type="NCBI Taxonomy" id="269084"/>
    <lineage>
        <taxon>Bacteria</taxon>
        <taxon>Bacillati</taxon>
        <taxon>Cyanobacteriota</taxon>
        <taxon>Cyanophyceae</taxon>
        <taxon>Synechococcales</taxon>
        <taxon>Synechococcaceae</taxon>
        <taxon>Synechococcus</taxon>
    </lineage>
</organism>
<comment type="similarity">
    <text evidence="3">Belongs to the glycosyl hydrolase 24 family.</text>
</comment>
<dbReference type="InterPro" id="IPR052619">
    <property type="entry name" value="Phage_lysozyme-like"/>
</dbReference>
<dbReference type="EMBL" id="AP008231">
    <property type="protein sequence ID" value="BAD78967.1"/>
    <property type="molecule type" value="Genomic_DNA"/>
</dbReference>
<keyword evidence="2 3" id="KW-0081">Bacteriolytic enzyme</keyword>
<comment type="catalytic activity">
    <reaction evidence="3">
        <text>Hydrolysis of (1-&gt;4)-beta-linkages between N-acetylmuramic acid and N-acetyl-D-glucosamine residues in a peptidoglycan and between N-acetyl-D-glucosamine residues in chitodextrins.</text>
        <dbReference type="EC" id="3.2.1.17"/>
    </reaction>
</comment>
<dbReference type="GO" id="GO:0031640">
    <property type="term" value="P:killing of cells of another organism"/>
    <property type="evidence" value="ECO:0007669"/>
    <property type="project" value="UniProtKB-KW"/>
</dbReference>
<keyword evidence="3" id="KW-0326">Glycosidase</keyword>
<dbReference type="Gene3D" id="1.10.530.40">
    <property type="match status" value="1"/>
</dbReference>
<gene>
    <name evidence="4" type="ordered locus">syc0777_c</name>
</gene>
<dbReference type="AlphaFoldDB" id="A0A0H3K177"/>
<dbReference type="InterPro" id="IPR023347">
    <property type="entry name" value="Lysozyme_dom_sf"/>
</dbReference>
<dbReference type="KEGG" id="syc:syc0777_c"/>
<name>A0A0H3K177_SYNP6</name>
<protein>
    <recommendedName>
        <fullName evidence="3">Lysozyme</fullName>
        <ecNumber evidence="3">3.2.1.17</ecNumber>
    </recommendedName>
</protein>
<keyword evidence="1 3" id="KW-0929">Antimicrobial</keyword>
<evidence type="ECO:0000313" key="4">
    <source>
        <dbReference type="EMBL" id="BAD78967.1"/>
    </source>
</evidence>
<dbReference type="GO" id="GO:0009253">
    <property type="term" value="P:peptidoglycan catabolic process"/>
    <property type="evidence" value="ECO:0007669"/>
    <property type="project" value="InterPro"/>
</dbReference>
<dbReference type="PANTHER" id="PTHR37406:SF1">
    <property type="entry name" value="T4-TYPE LYSOZYME 1-RELATED"/>
    <property type="match status" value="1"/>
</dbReference>
<dbReference type="InterPro" id="IPR023346">
    <property type="entry name" value="Lysozyme-like_dom_sf"/>
</dbReference>
<keyword evidence="3" id="KW-0378">Hydrolase</keyword>
<dbReference type="eggNOG" id="COG3772">
    <property type="taxonomic scope" value="Bacteria"/>
</dbReference>
<dbReference type="GeneID" id="72429598"/>
<dbReference type="GO" id="GO:0003796">
    <property type="term" value="F:lysozyme activity"/>
    <property type="evidence" value="ECO:0007669"/>
    <property type="project" value="UniProtKB-EC"/>
</dbReference>
<dbReference type="GO" id="GO:0016998">
    <property type="term" value="P:cell wall macromolecule catabolic process"/>
    <property type="evidence" value="ECO:0007669"/>
    <property type="project" value="InterPro"/>
</dbReference>
<evidence type="ECO:0000256" key="2">
    <source>
        <dbReference type="ARBA" id="ARBA00022638"/>
    </source>
</evidence>
<dbReference type="GO" id="GO:0042742">
    <property type="term" value="P:defense response to bacterium"/>
    <property type="evidence" value="ECO:0007669"/>
    <property type="project" value="UniProtKB-KW"/>
</dbReference>
<dbReference type="Proteomes" id="UP000001175">
    <property type="component" value="Chromosome"/>
</dbReference>
<dbReference type="RefSeq" id="WP_011243089.1">
    <property type="nucleotide sequence ID" value="NC_006576.1"/>
</dbReference>